<evidence type="ECO:0000313" key="4">
    <source>
        <dbReference type="EMBL" id="QDV38459.1"/>
    </source>
</evidence>
<dbReference type="InterPro" id="IPR001173">
    <property type="entry name" value="Glyco_trans_2-like"/>
</dbReference>
<dbReference type="PANTHER" id="PTHR43646:SF6">
    <property type="entry name" value="PRE-MYCOFACTOCIN GLYCOSYLTRANSFERASE"/>
    <property type="match status" value="1"/>
</dbReference>
<keyword evidence="2" id="KW-0812">Transmembrane</keyword>
<keyword evidence="4" id="KW-0808">Transferase</keyword>
<reference evidence="4 5" key="1">
    <citation type="submission" date="2019-02" db="EMBL/GenBank/DDBJ databases">
        <title>Deep-cultivation of Planctomycetes and their phenomic and genomic characterization uncovers novel biology.</title>
        <authorList>
            <person name="Wiegand S."/>
            <person name="Jogler M."/>
            <person name="Boedeker C."/>
            <person name="Pinto D."/>
            <person name="Vollmers J."/>
            <person name="Rivas-Marin E."/>
            <person name="Kohn T."/>
            <person name="Peeters S.H."/>
            <person name="Heuer A."/>
            <person name="Rast P."/>
            <person name="Oberbeckmann S."/>
            <person name="Bunk B."/>
            <person name="Jeske O."/>
            <person name="Meyerdierks A."/>
            <person name="Storesund J.E."/>
            <person name="Kallscheuer N."/>
            <person name="Luecker S."/>
            <person name="Lage O.M."/>
            <person name="Pohl T."/>
            <person name="Merkel B.J."/>
            <person name="Hornburger P."/>
            <person name="Mueller R.-W."/>
            <person name="Bruemmer F."/>
            <person name="Labrenz M."/>
            <person name="Spormann A.M."/>
            <person name="Op den Camp H."/>
            <person name="Overmann J."/>
            <person name="Amann R."/>
            <person name="Jetten M.S.M."/>
            <person name="Mascher T."/>
            <person name="Medema M.H."/>
            <person name="Devos D.P."/>
            <person name="Kaster A.-K."/>
            <person name="Ovreas L."/>
            <person name="Rohde M."/>
            <person name="Galperin M.Y."/>
            <person name="Jogler C."/>
        </authorList>
    </citation>
    <scope>NUCLEOTIDE SEQUENCE [LARGE SCALE GENOMIC DNA]</scope>
    <source>
        <strain evidence="4 5">ElP</strain>
    </source>
</reference>
<organism evidence="4 5">
    <name type="scientific">Tautonia plasticadhaerens</name>
    <dbReference type="NCBI Taxonomy" id="2527974"/>
    <lineage>
        <taxon>Bacteria</taxon>
        <taxon>Pseudomonadati</taxon>
        <taxon>Planctomycetota</taxon>
        <taxon>Planctomycetia</taxon>
        <taxon>Isosphaerales</taxon>
        <taxon>Isosphaeraceae</taxon>
        <taxon>Tautonia</taxon>
    </lineage>
</organism>
<dbReference type="OrthoDB" id="9772170at2"/>
<feature type="domain" description="Glycosyltransferase 2-like" evidence="3">
    <location>
        <begin position="20"/>
        <end position="179"/>
    </location>
</feature>
<dbReference type="RefSeq" id="WP_145276960.1">
    <property type="nucleotide sequence ID" value="NZ_CP036426.1"/>
</dbReference>
<dbReference type="CDD" id="cd00761">
    <property type="entry name" value="Glyco_tranf_GTA_type"/>
    <property type="match status" value="1"/>
</dbReference>
<keyword evidence="2" id="KW-1133">Transmembrane helix</keyword>
<keyword evidence="5" id="KW-1185">Reference proteome</keyword>
<dbReference type="PANTHER" id="PTHR43646">
    <property type="entry name" value="GLYCOSYLTRANSFERASE"/>
    <property type="match status" value="1"/>
</dbReference>
<evidence type="ECO:0000256" key="2">
    <source>
        <dbReference type="SAM" id="Phobius"/>
    </source>
</evidence>
<dbReference type="AlphaFoldDB" id="A0A518HC85"/>
<dbReference type="Pfam" id="PF00535">
    <property type="entry name" value="Glycos_transf_2"/>
    <property type="match status" value="1"/>
</dbReference>
<evidence type="ECO:0000259" key="3">
    <source>
        <dbReference type="Pfam" id="PF00535"/>
    </source>
</evidence>
<accession>A0A518HC85</accession>
<feature type="region of interest" description="Disordered" evidence="1">
    <location>
        <begin position="352"/>
        <end position="392"/>
    </location>
</feature>
<dbReference type="SUPFAM" id="SSF53448">
    <property type="entry name" value="Nucleotide-diphospho-sugar transferases"/>
    <property type="match status" value="1"/>
</dbReference>
<proteinExistence type="predicted"/>
<evidence type="ECO:0000256" key="1">
    <source>
        <dbReference type="SAM" id="MobiDB-lite"/>
    </source>
</evidence>
<dbReference type="Proteomes" id="UP000317835">
    <property type="component" value="Chromosome"/>
</dbReference>
<dbReference type="Gene3D" id="3.90.550.10">
    <property type="entry name" value="Spore Coat Polysaccharide Biosynthesis Protein SpsA, Chain A"/>
    <property type="match status" value="1"/>
</dbReference>
<sequence length="392" mass="42543">MEDHPAGPACPGPRGQWSLSVVVPVRDGGDAFRRCLRALRETSGADFELIVVDDGSRDDSAALAEEAGAVVVRHDRPLGPAAARNDGARAASAPVIFFLDADVAVRPDAPARVLSRFAGDPGLGAVFGSYDAEPTAPGLVSRFRNLLHHYTHQAGSFRDEARPAHTFWTGCGAIRRELFLAMGGFDPQLYRRPAIEDIELGYRLTRAGHRIELIRDLQVTHLKRWTFREVIRTDVLRRGVPWTLLMLRSGVAETDLNVSGTQRASVAATGLTGLGVLLSPIEPSALALLVLGPAAVVTLNARFYRFLARRLGLPRATLSVPLHLLYFCCCGVSVAIAVTIWLAQRRARQPIADRQPLRPRPDGPASTAAGPHAGSTPDSRSRHPWSRTEMHP</sequence>
<keyword evidence="2" id="KW-0472">Membrane</keyword>
<evidence type="ECO:0000313" key="5">
    <source>
        <dbReference type="Proteomes" id="UP000317835"/>
    </source>
</evidence>
<name>A0A518HC85_9BACT</name>
<dbReference type="EMBL" id="CP036426">
    <property type="protein sequence ID" value="QDV38459.1"/>
    <property type="molecule type" value="Genomic_DNA"/>
</dbReference>
<protein>
    <submittedName>
        <fullName evidence="4">Glycosyltransferase EpsH</fullName>
        <ecNumber evidence="4">2.4.-.-</ecNumber>
    </submittedName>
</protein>
<dbReference type="EC" id="2.4.-.-" evidence="4"/>
<gene>
    <name evidence="4" type="primary">epsH_2</name>
    <name evidence="4" type="ORF">ElP_64140</name>
</gene>
<keyword evidence="4" id="KW-0328">Glycosyltransferase</keyword>
<feature type="transmembrane region" description="Helical" evidence="2">
    <location>
        <begin position="324"/>
        <end position="343"/>
    </location>
</feature>
<dbReference type="InterPro" id="IPR029044">
    <property type="entry name" value="Nucleotide-diphossugar_trans"/>
</dbReference>
<dbReference type="KEGG" id="tpla:ElP_64140"/>
<dbReference type="GO" id="GO:0016757">
    <property type="term" value="F:glycosyltransferase activity"/>
    <property type="evidence" value="ECO:0007669"/>
    <property type="project" value="UniProtKB-KW"/>
</dbReference>